<dbReference type="PROSITE" id="PS50262">
    <property type="entry name" value="G_PROTEIN_RECEP_F1_2"/>
    <property type="match status" value="2"/>
</dbReference>
<keyword evidence="6 10" id="KW-0472">Membrane</keyword>
<dbReference type="InterPro" id="IPR000611">
    <property type="entry name" value="NPY_rcpt"/>
</dbReference>
<name>A0ABQ9FN34_TEGGR</name>
<dbReference type="PROSITE" id="PS00237">
    <property type="entry name" value="G_PROTEIN_RECEP_F1_1"/>
    <property type="match status" value="1"/>
</dbReference>
<evidence type="ECO:0000256" key="9">
    <source>
        <dbReference type="RuleBase" id="RU000688"/>
    </source>
</evidence>
<evidence type="ECO:0000256" key="1">
    <source>
        <dbReference type="ARBA" id="ARBA00004141"/>
    </source>
</evidence>
<proteinExistence type="inferred from homology"/>
<dbReference type="Proteomes" id="UP001217089">
    <property type="component" value="Unassembled WGS sequence"/>
</dbReference>
<feature type="domain" description="G-protein coupled receptors family 1 profile" evidence="11">
    <location>
        <begin position="406"/>
        <end position="438"/>
    </location>
</feature>
<feature type="transmembrane region" description="Helical" evidence="10">
    <location>
        <begin position="427"/>
        <end position="444"/>
    </location>
</feature>
<evidence type="ECO:0000256" key="4">
    <source>
        <dbReference type="ARBA" id="ARBA00022989"/>
    </source>
</evidence>
<evidence type="ECO:0000256" key="5">
    <source>
        <dbReference type="ARBA" id="ARBA00023040"/>
    </source>
</evidence>
<feature type="transmembrane region" description="Helical" evidence="10">
    <location>
        <begin position="293"/>
        <end position="316"/>
    </location>
</feature>
<dbReference type="PANTHER" id="PTHR45695:SF15">
    <property type="entry name" value="OPSIN RH2"/>
    <property type="match status" value="1"/>
</dbReference>
<dbReference type="PANTHER" id="PTHR45695">
    <property type="entry name" value="LEUCOKININ RECEPTOR-RELATED"/>
    <property type="match status" value="1"/>
</dbReference>
<evidence type="ECO:0000313" key="13">
    <source>
        <dbReference type="Proteomes" id="UP001217089"/>
    </source>
</evidence>
<evidence type="ECO:0000256" key="2">
    <source>
        <dbReference type="ARBA" id="ARBA00010663"/>
    </source>
</evidence>
<dbReference type="SMART" id="SM01381">
    <property type="entry name" value="7TM_GPCR_Srsx"/>
    <property type="match status" value="1"/>
</dbReference>
<accession>A0ABQ9FN34</accession>
<dbReference type="InterPro" id="IPR000276">
    <property type="entry name" value="GPCR_Rhodpsn"/>
</dbReference>
<feature type="transmembrane region" description="Helical" evidence="10">
    <location>
        <begin position="74"/>
        <end position="94"/>
    </location>
</feature>
<dbReference type="Pfam" id="PF00001">
    <property type="entry name" value="7tm_1"/>
    <property type="match status" value="2"/>
</dbReference>
<comment type="similarity">
    <text evidence="2 9">Belongs to the G-protein coupled receptor 1 family.</text>
</comment>
<protein>
    <recommendedName>
        <fullName evidence="11">G-protein coupled receptors family 1 profile domain-containing protein</fullName>
    </recommendedName>
</protein>
<dbReference type="PRINTS" id="PR00237">
    <property type="entry name" value="GPCRRHODOPSN"/>
</dbReference>
<evidence type="ECO:0000256" key="10">
    <source>
        <dbReference type="SAM" id="Phobius"/>
    </source>
</evidence>
<feature type="transmembrane region" description="Helical" evidence="10">
    <location>
        <begin position="389"/>
        <end position="415"/>
    </location>
</feature>
<comment type="subcellular location">
    <subcellularLocation>
        <location evidence="1">Membrane</location>
        <topology evidence="1">Multi-pass membrane protein</topology>
    </subcellularLocation>
</comment>
<evidence type="ECO:0000256" key="3">
    <source>
        <dbReference type="ARBA" id="ARBA00022692"/>
    </source>
</evidence>
<keyword evidence="7 9" id="KW-0675">Receptor</keyword>
<sequence length="500" mass="57207">MNGSETDVFIQNKSNILMNSSVEELLPTVKHPLHVVVIFAIFYSVIFLFALFGNIVVVVVVWKHRWMHTVTNFFIVNLAVADVLVAIFCIPITFLTNIYTEWRYGAVMCKLTPYLQGVSVCASVNTLAAIAVDRYLAICYTLNYKMTSKVSKLVVVCIWTFASVIWIPSAVFHQQILYNLTETESIYLCIQTWPTTDIQKVDFLSRIFLFCYTIPLLLIVGCYSLIGIRVWNRDAPGIVRANGIIHKSKVKVVKMLAVMVILFAFSWLPLYVLNLIILFDHPDEYATSIINNYIIPVVQLLGMSNSGINPIIYYLFSQKIRLRIKAMLTCDDSPEFRRHMSRFSSTRYVSVDYSNGQVTLRTYGMDKEQYNNTGKDEYYELLKQPVFMIVIYSFVYSAVFLCALLGNVMVVSVVIRNKSMQNVTNYFIVNLAVADILVSCNLPFNHDEIYIKGMQADNSMYMDFLSKHHDTMGNILYTRRLQYAPTDFTSLLSKMAECGS</sequence>
<comment type="caution">
    <text evidence="12">The sequence shown here is derived from an EMBL/GenBank/DDBJ whole genome shotgun (WGS) entry which is preliminary data.</text>
</comment>
<dbReference type="CDD" id="cd14993">
    <property type="entry name" value="7tmA_CCKR-like"/>
    <property type="match status" value="1"/>
</dbReference>
<evidence type="ECO:0000256" key="6">
    <source>
        <dbReference type="ARBA" id="ARBA00023136"/>
    </source>
</evidence>
<feature type="transmembrane region" description="Helical" evidence="10">
    <location>
        <begin position="153"/>
        <end position="172"/>
    </location>
</feature>
<evidence type="ECO:0000259" key="11">
    <source>
        <dbReference type="PROSITE" id="PS50262"/>
    </source>
</evidence>
<feature type="transmembrane region" description="Helical" evidence="10">
    <location>
        <begin position="252"/>
        <end position="273"/>
    </location>
</feature>
<keyword evidence="8 9" id="KW-0807">Transducer</keyword>
<dbReference type="EMBL" id="JARBDR010000214">
    <property type="protein sequence ID" value="KAJ8318682.1"/>
    <property type="molecule type" value="Genomic_DNA"/>
</dbReference>
<gene>
    <name evidence="12" type="ORF">KUTeg_003773</name>
</gene>
<reference evidence="12 13" key="1">
    <citation type="submission" date="2022-12" db="EMBL/GenBank/DDBJ databases">
        <title>Chromosome-level genome of Tegillarca granosa.</title>
        <authorList>
            <person name="Kim J."/>
        </authorList>
    </citation>
    <scope>NUCLEOTIDE SEQUENCE [LARGE SCALE GENOMIC DNA]</scope>
    <source>
        <strain evidence="12">Teg-2019</strain>
        <tissue evidence="12">Adductor muscle</tissue>
    </source>
</reference>
<keyword evidence="13" id="KW-1185">Reference proteome</keyword>
<dbReference type="Gene3D" id="1.20.1070.10">
    <property type="entry name" value="Rhodopsin 7-helix transmembrane proteins"/>
    <property type="match status" value="2"/>
</dbReference>
<feature type="transmembrane region" description="Helical" evidence="10">
    <location>
        <begin position="114"/>
        <end position="132"/>
    </location>
</feature>
<evidence type="ECO:0000256" key="7">
    <source>
        <dbReference type="ARBA" id="ARBA00023170"/>
    </source>
</evidence>
<dbReference type="PRINTS" id="PR01012">
    <property type="entry name" value="NRPEPTIDEYR"/>
</dbReference>
<organism evidence="12 13">
    <name type="scientific">Tegillarca granosa</name>
    <name type="common">Malaysian cockle</name>
    <name type="synonym">Anadara granosa</name>
    <dbReference type="NCBI Taxonomy" id="220873"/>
    <lineage>
        <taxon>Eukaryota</taxon>
        <taxon>Metazoa</taxon>
        <taxon>Spiralia</taxon>
        <taxon>Lophotrochozoa</taxon>
        <taxon>Mollusca</taxon>
        <taxon>Bivalvia</taxon>
        <taxon>Autobranchia</taxon>
        <taxon>Pteriomorphia</taxon>
        <taxon>Arcoida</taxon>
        <taxon>Arcoidea</taxon>
        <taxon>Arcidae</taxon>
        <taxon>Tegillarca</taxon>
    </lineage>
</organism>
<dbReference type="SUPFAM" id="SSF81321">
    <property type="entry name" value="Family A G protein-coupled receptor-like"/>
    <property type="match status" value="2"/>
</dbReference>
<feature type="transmembrane region" description="Helical" evidence="10">
    <location>
        <begin position="35"/>
        <end position="62"/>
    </location>
</feature>
<keyword evidence="3 9" id="KW-0812">Transmembrane</keyword>
<keyword evidence="5 9" id="KW-0297">G-protein coupled receptor</keyword>
<dbReference type="InterPro" id="IPR017452">
    <property type="entry name" value="GPCR_Rhodpsn_7TM"/>
</dbReference>
<keyword evidence="4 10" id="KW-1133">Transmembrane helix</keyword>
<evidence type="ECO:0000256" key="8">
    <source>
        <dbReference type="ARBA" id="ARBA00023224"/>
    </source>
</evidence>
<feature type="transmembrane region" description="Helical" evidence="10">
    <location>
        <begin position="207"/>
        <end position="231"/>
    </location>
</feature>
<feature type="domain" description="G-protein coupled receptors family 1 profile" evidence="11">
    <location>
        <begin position="53"/>
        <end position="313"/>
    </location>
</feature>
<evidence type="ECO:0000313" key="12">
    <source>
        <dbReference type="EMBL" id="KAJ8318682.1"/>
    </source>
</evidence>